<dbReference type="Pfam" id="PF12171">
    <property type="entry name" value="zf-C2H2_jaz"/>
    <property type="match status" value="1"/>
</dbReference>
<feature type="compositionally biased region" description="Polar residues" evidence="12">
    <location>
        <begin position="1046"/>
        <end position="1058"/>
    </location>
</feature>
<feature type="domain" description="C2H2-type" evidence="13">
    <location>
        <begin position="1997"/>
        <end position="2024"/>
    </location>
</feature>
<dbReference type="Pfam" id="PF13912">
    <property type="entry name" value="zf-C2H2_6"/>
    <property type="match status" value="1"/>
</dbReference>
<feature type="compositionally biased region" description="Low complexity" evidence="12">
    <location>
        <begin position="1227"/>
        <end position="1238"/>
    </location>
</feature>
<feature type="compositionally biased region" description="Polar residues" evidence="12">
    <location>
        <begin position="1207"/>
        <end position="1223"/>
    </location>
</feature>
<feature type="domain" description="C2H2-type" evidence="13">
    <location>
        <begin position="1884"/>
        <end position="1910"/>
    </location>
</feature>
<proteinExistence type="evidence at transcript level"/>
<dbReference type="SMART" id="SM00355">
    <property type="entry name" value="ZnF_C2H2"/>
    <property type="match status" value="16"/>
</dbReference>
<evidence type="ECO:0000256" key="2">
    <source>
        <dbReference type="ARBA" id="ARBA00006991"/>
    </source>
</evidence>
<evidence type="ECO:0000256" key="1">
    <source>
        <dbReference type="ARBA" id="ARBA00004123"/>
    </source>
</evidence>
<feature type="domain" description="C2H2-type" evidence="13">
    <location>
        <begin position="1727"/>
        <end position="1754"/>
    </location>
</feature>
<feature type="domain" description="C2H2-type" evidence="13">
    <location>
        <begin position="1672"/>
        <end position="1700"/>
    </location>
</feature>
<protein>
    <submittedName>
        <fullName evidence="14">Zinc finger protein 624</fullName>
    </submittedName>
</protein>
<feature type="domain" description="C2H2-type" evidence="13">
    <location>
        <begin position="2025"/>
        <end position="2053"/>
    </location>
</feature>
<evidence type="ECO:0000256" key="9">
    <source>
        <dbReference type="ARBA" id="ARBA00023163"/>
    </source>
</evidence>
<keyword evidence="5 11" id="KW-0863">Zinc-finger</keyword>
<evidence type="ECO:0000256" key="7">
    <source>
        <dbReference type="ARBA" id="ARBA00023015"/>
    </source>
</evidence>
<evidence type="ECO:0000256" key="8">
    <source>
        <dbReference type="ARBA" id="ARBA00023125"/>
    </source>
</evidence>
<name>A0A6A7FR42_9CRUS</name>
<feature type="domain" description="C2H2-type" evidence="13">
    <location>
        <begin position="1645"/>
        <end position="1673"/>
    </location>
</feature>
<feature type="region of interest" description="Disordered" evidence="12">
    <location>
        <begin position="1096"/>
        <end position="1119"/>
    </location>
</feature>
<evidence type="ECO:0000256" key="11">
    <source>
        <dbReference type="PROSITE-ProRule" id="PRU00042"/>
    </source>
</evidence>
<dbReference type="Pfam" id="PF00096">
    <property type="entry name" value="zf-C2H2"/>
    <property type="match status" value="6"/>
</dbReference>
<dbReference type="GO" id="GO:0005634">
    <property type="term" value="C:nucleus"/>
    <property type="evidence" value="ECO:0007669"/>
    <property type="project" value="UniProtKB-SubCell"/>
</dbReference>
<evidence type="ECO:0000256" key="3">
    <source>
        <dbReference type="ARBA" id="ARBA00022723"/>
    </source>
</evidence>
<feature type="domain" description="C2H2-type" evidence="13">
    <location>
        <begin position="1755"/>
        <end position="1782"/>
    </location>
</feature>
<dbReference type="FunFam" id="3.30.160.60:FF:000671">
    <property type="entry name" value="Zinc finger protein 26"/>
    <property type="match status" value="1"/>
</dbReference>
<keyword evidence="9" id="KW-0804">Transcription</keyword>
<dbReference type="EMBL" id="IACT01001277">
    <property type="protein sequence ID" value="LAC20633.1"/>
    <property type="molecule type" value="mRNA"/>
</dbReference>
<feature type="domain" description="C2H2-type" evidence="13">
    <location>
        <begin position="1941"/>
        <end position="1968"/>
    </location>
</feature>
<dbReference type="GO" id="GO:0008270">
    <property type="term" value="F:zinc ion binding"/>
    <property type="evidence" value="ECO:0007669"/>
    <property type="project" value="UniProtKB-KW"/>
</dbReference>
<keyword evidence="10" id="KW-0539">Nucleus</keyword>
<dbReference type="FunFam" id="3.30.160.60:FF:000151">
    <property type="entry name" value="Zinc finger and SCAN domain-containing 21"/>
    <property type="match status" value="1"/>
</dbReference>
<evidence type="ECO:0000256" key="4">
    <source>
        <dbReference type="ARBA" id="ARBA00022737"/>
    </source>
</evidence>
<feature type="domain" description="C2H2-type" evidence="13">
    <location>
        <begin position="1849"/>
        <end position="1877"/>
    </location>
</feature>
<evidence type="ECO:0000256" key="10">
    <source>
        <dbReference type="ARBA" id="ARBA00023242"/>
    </source>
</evidence>
<keyword evidence="7" id="KW-0805">Transcription regulation</keyword>
<dbReference type="InterPro" id="IPR050331">
    <property type="entry name" value="Zinc_finger"/>
</dbReference>
<feature type="domain" description="C2H2-type" evidence="13">
    <location>
        <begin position="1969"/>
        <end position="1996"/>
    </location>
</feature>
<evidence type="ECO:0000256" key="5">
    <source>
        <dbReference type="ARBA" id="ARBA00022771"/>
    </source>
</evidence>
<dbReference type="GO" id="GO:0003690">
    <property type="term" value="F:double-stranded DNA binding"/>
    <property type="evidence" value="ECO:0007669"/>
    <property type="project" value="UniProtKB-ARBA"/>
</dbReference>
<dbReference type="InterPro" id="IPR013087">
    <property type="entry name" value="Znf_C2H2_type"/>
</dbReference>
<evidence type="ECO:0000256" key="6">
    <source>
        <dbReference type="ARBA" id="ARBA00022833"/>
    </source>
</evidence>
<dbReference type="InterPro" id="IPR022755">
    <property type="entry name" value="Znf_C2H2_jaz"/>
</dbReference>
<keyword evidence="6" id="KW-0862">Zinc</keyword>
<dbReference type="PROSITE" id="PS00028">
    <property type="entry name" value="ZINC_FINGER_C2H2_1"/>
    <property type="match status" value="11"/>
</dbReference>
<dbReference type="FunFam" id="3.30.160.60:FF:001370">
    <property type="entry name" value="Zinc finger protein"/>
    <property type="match status" value="1"/>
</dbReference>
<comment type="subcellular location">
    <subcellularLocation>
        <location evidence="1">Nucleus</location>
    </subcellularLocation>
</comment>
<accession>A0A6A7FR42</accession>
<dbReference type="PANTHER" id="PTHR16515">
    <property type="entry name" value="PR DOMAIN ZINC FINGER PROTEIN"/>
    <property type="match status" value="1"/>
</dbReference>
<feature type="region of interest" description="Disordered" evidence="12">
    <location>
        <begin position="963"/>
        <end position="984"/>
    </location>
</feature>
<evidence type="ECO:0000259" key="13">
    <source>
        <dbReference type="PROSITE" id="PS50157"/>
    </source>
</evidence>
<reference evidence="14" key="1">
    <citation type="submission" date="2017-11" db="EMBL/GenBank/DDBJ databases">
        <title>The sensing device of the deep-sea amphipod.</title>
        <authorList>
            <person name="Kobayashi H."/>
            <person name="Nagahama T."/>
            <person name="Arai W."/>
            <person name="Sasagawa Y."/>
            <person name="Umeda M."/>
            <person name="Hayashi T."/>
            <person name="Nikaido I."/>
            <person name="Watanabe H."/>
            <person name="Oguri K."/>
            <person name="Kitazato H."/>
            <person name="Fujioka K."/>
            <person name="Kido Y."/>
            <person name="Takami H."/>
        </authorList>
    </citation>
    <scope>NUCLEOTIDE SEQUENCE</scope>
    <source>
        <tissue evidence="14">Whole body</tissue>
    </source>
</reference>
<comment type="similarity">
    <text evidence="2">Belongs to the krueppel C2H2-type zinc-finger protein family.</text>
</comment>
<organism evidence="14">
    <name type="scientific">Hirondellea gigas</name>
    <dbReference type="NCBI Taxonomy" id="1518452"/>
    <lineage>
        <taxon>Eukaryota</taxon>
        <taxon>Metazoa</taxon>
        <taxon>Ecdysozoa</taxon>
        <taxon>Arthropoda</taxon>
        <taxon>Crustacea</taxon>
        <taxon>Multicrustacea</taxon>
        <taxon>Malacostraca</taxon>
        <taxon>Eumalacostraca</taxon>
        <taxon>Peracarida</taxon>
        <taxon>Amphipoda</taxon>
        <taxon>Amphilochidea</taxon>
        <taxon>Lysianassida</taxon>
        <taxon>Lysianassidira</taxon>
        <taxon>Lysianassoidea</taxon>
        <taxon>Lysianassidae</taxon>
        <taxon>Hirondellea</taxon>
    </lineage>
</organism>
<dbReference type="PANTHER" id="PTHR16515:SF49">
    <property type="entry name" value="GASTRULA ZINC FINGER PROTEIN XLCGF49.1-LIKE-RELATED"/>
    <property type="match status" value="1"/>
</dbReference>
<dbReference type="GO" id="GO:0010468">
    <property type="term" value="P:regulation of gene expression"/>
    <property type="evidence" value="ECO:0007669"/>
    <property type="project" value="TreeGrafter"/>
</dbReference>
<keyword evidence="4" id="KW-0677">Repeat</keyword>
<keyword evidence="3" id="KW-0479">Metal-binding</keyword>
<dbReference type="FunFam" id="3.30.160.60:FF:000446">
    <property type="entry name" value="Zinc finger protein"/>
    <property type="match status" value="1"/>
</dbReference>
<dbReference type="Gene3D" id="3.30.160.60">
    <property type="entry name" value="Classic Zinc Finger"/>
    <property type="match status" value="10"/>
</dbReference>
<feature type="domain" description="C2H2-type" evidence="13">
    <location>
        <begin position="1783"/>
        <end position="1811"/>
    </location>
</feature>
<sequence length="2058" mass="227893">MEGEDQESMQGFSFPGAVPITSSASVTHGSTAVLPARNIHYSNVSTSDPTMQFNYYMTSTPHTSYEPTLHANMVPAPSQDNAHNSDLFVTSGICYSANGSISDTPNSVMQDGKYCIVCATVQDNLVQHMQTHSKEEMIFALMGKHTPGLQAVKEQPLTPAPMGEIRSTCNTPSVFIPAGLTPRPMSSNSIHPLKQMLPMTSQPSLVTLVPSGSSNTVMPQPPGTFLGLQTPASQAVHVVPVVQQKTYSKTIILNSSARPMQRFSAHIPRAQLTVIPRQPPPSYQHSISNNSSNGSLNNTVNPIAYAGAVTTSGLPLVNAGIAQIAGRIVNSNGNKFTIPIKGRSKLNLQTQSQNTSSLVHPVDNSSQMNQSFFSQTQFSHLGTQATNNSCSSNISGVNNLTVGQQVPLLLMPNCTMQVMQQAQHVHVNTVGTSTVKQSTNMQQQSGQQPLLKQQNVQIPFLSSPQQLHMCQEQHQQSQIYNQQQQLQQIQQPNVTIVSQQNVTPKIFVLGNSTSGNRILTQLPASNLQLNMNNASVILTNNRVQQTVHPTLINANRIVGQNISGTNTINTPTSGGQTNKPLLLPQLPSYQTAIKNSMLVNAQEFNCRNNAQPSNSVNNNVVEVAGNTGGNVQYQQLQPSSKMKTARKGCCKDAVQTSNSASSTSKLENDCGDYITVQVGSNISISVPKDMKDKRERLQQIINEELVRGIIWNDKKDITVKSDKKGHRSNSCNEGSSNLLANDEMCLDRKDNLKSYNSQESLKIELFDEPIESSGNDCLYNNEHVGNNVNTTPVGKDSSETIPALYNTLFIQDKYSENPKDVVPFTSEPFAEQCKDNSVLKSSHTAESIDLTIAEDDASGIASEKIFVSEILDIAQSGPSRVSQWDSLQPSNELDPLALQSIDNRDKQISKVLSKNMKANVLESRASAVKACKSRPLKRSIKSYSNASSKTMFVTSFTDLIKKDNSTDEDDSLNRKSSRAESPFLSGSSSFKVVGMEEQELHCNQIYMPLEVKVKEDEICIGAEEPLFSPSSVVSSGSSTLSHTDQDNNNSADNSGTNDTKGHSIHPANVLPLKSCSLRSSINGQHDEDMSLRAAETLADSDSEHGPADSRSVMSSGVDADDCSEHYNNNTGQCSSTSGFADPSNMLHLQMDAHESLATSEVLMANLSEESNVSVQPASPQDSNLAPHTTSSMWIPVRHYSPKHHSRLINSPTSCDNTTLSRNSPIDLRQSPSRQSSLLKHQKPHYSDCPPQYQTSSIDLQVCGTEAYASTVADIASSSPSLQQHSGLFPSPFKCEAINENSNLATAITGPEHLMHTPPHSGSLVNPDGVVLNLDSCTVLPQTLNFAHLFSPNSTLTNNDTQQYLGNVAGCSSEETNQNTNGIYLATSALMRNISSYLSPNKDSRNSSQDNLSAADYSNTSAILGGIDSPFHEFNTSCEEPILSPTFLRKSPSKHGSPKKGIFSSPRLLGSPQPSTSGLVRSFPPSLHEQDYEFDYDSDCYADSDCEAHIHGRSSLPLEQWKCQVCNKMFKSLKEKLLHSGKHSPRCVGAAGSLREMRIRSVKTGRATNNDTVNKELAATNNSTIVEDCKIFIAVKGENVKQDPDSVDDVEIAATIKEEESKELKEAKAKEALKTVEACRTDSHEYKCPECSAMFASPEELLSHRRKVLSSRLICPICHEEFEKSSYKRQHLKESHTDNFSCSFCHVSYKSLYNWSRHQLQHLGIALFECNICGRRFTRNFEYMQHKRVHTGERPHNCPECDKTFASENNLRRHLHTHLENHEVNCDICSKEFKNSYLLSKHKYKIHPKDGQKKRKIHRDFICSQEGCVLLFPSAKKLAWHQETHQRWPKRCEYCQERFIHSSNLVKHIRQKHNAKYMEEQAGNEACPLCSKVLLKSSLVQHMRIHSGERPFKCHMCSKTFRVKCNLEAHMFVHSGKRDRPFKCTICQNSFGRQKDLEAHIRSHKNIRPFTCNECGKAFLYKNNLAMHMKQHFGEKEHKCSHCDKAFYRRYNLINHERVHTGQAPYTCPICLKPFSQKSNYNVHRKSFHVDRHTVHEEL</sequence>
<dbReference type="InterPro" id="IPR036236">
    <property type="entry name" value="Znf_C2H2_sf"/>
</dbReference>
<dbReference type="FunFam" id="3.30.160.60:FF:000380">
    <property type="entry name" value="zinc finger protein 2 isoform X2"/>
    <property type="match status" value="1"/>
</dbReference>
<feature type="compositionally biased region" description="Low complexity" evidence="12">
    <location>
        <begin position="1029"/>
        <end position="1041"/>
    </location>
</feature>
<evidence type="ECO:0000313" key="14">
    <source>
        <dbReference type="EMBL" id="LAC20633.1"/>
    </source>
</evidence>
<feature type="region of interest" description="Disordered" evidence="12">
    <location>
        <begin position="1446"/>
        <end position="1479"/>
    </location>
</feature>
<feature type="region of interest" description="Disordered" evidence="12">
    <location>
        <begin position="1204"/>
        <end position="1247"/>
    </location>
</feature>
<feature type="domain" description="C2H2-type" evidence="13">
    <location>
        <begin position="1911"/>
        <end position="1938"/>
    </location>
</feature>
<feature type="region of interest" description="Disordered" evidence="12">
    <location>
        <begin position="1029"/>
        <end position="1067"/>
    </location>
</feature>
<evidence type="ECO:0000256" key="12">
    <source>
        <dbReference type="SAM" id="MobiDB-lite"/>
    </source>
</evidence>
<dbReference type="SUPFAM" id="SSF57667">
    <property type="entry name" value="beta-beta-alpha zinc fingers"/>
    <property type="match status" value="5"/>
</dbReference>
<keyword evidence="8" id="KW-0238">DNA-binding</keyword>
<dbReference type="PROSITE" id="PS50157">
    <property type="entry name" value="ZINC_FINGER_C2H2_2"/>
    <property type="match status" value="12"/>
</dbReference>